<sequence length="1091" mass="126208">MSDFNNYIQDLQDKIKHGGERSHYSSLERLIEGLIIGVNVIVEEKGNQAGIPDLTIRKNDRVVGYIEAKDVNVDISKLDKSEQIKRYLESNIGYNFILTNYLDFRWYVDGECEKIAKLANIKDNEISLVDDLQPITELLQSFINQKAKDINNYYDLAKAMATYTKTIRNAIASSLIIETTTDELKELKELKEPFKKLLLLDIDNASFADMYAQTIAYGLFTAKINHANNHAQNPGDFVFNRTNASIYITERIPFLKGFFDIVINANGANSVSKIHKSIENLIELFNTIDMTNILENFGRETRTEDPVLHFYETFLAAYQASLRKSRGVYYTPEPVVNFIVRAVNDILTDRNIFDLEYGLGNRRVTILDPATGTGTFLYAVIKQMRDNVAKYGVDRWNLWLKDAEVLNRLFGFELLMTAYTIAHLKLGLLLADFKYEFAPDERLKIYLTNALEEGIKQGDLIPGITQIIAEESSQAANVKTEIPIMVVLGNPPYSVSSQNASKRKRILNQDEKYLADVEYTGLVWNKVLKNGKAGKTITELTHIGELLELYKGRVRLEGEKNIQPLDDDYIKFIRFAQYQIQKTPQGYGIIGFITNHSYINGLIHRGMREELLKYFDTLYIMDLHGNSLLKETSPDGGVDENVFDIQQGVAILIAVREKSAPDYFSTAYKSRDGVKELAQVFYYDLWGCREEKYNFLESTSLDNVNWIEVKPTAPNYFFAPKNFDLATEYNQGWSVTDIFPVNSTGVKTHRDHFVIDFDLQQLRKRIEDFRNLDITDDKLVNIYDLRDTRDWKISIKRKLLSSNLDWMNYFTTCFYRPFDTRFYYHHQDVVELTRNEIMQNVNKLNNIGLILCRQQSQSGEWSLVSVSDQIIECCAISNKTRETNYLFLLYTYPNTDNDQTNLFVEKTPNLSTQFLEAIKNKLGKTPTPEQIFYYAYAIFHSPTYRSRYAEFLKIDFPRLPLTSNQNLFNALANKGEALVNLHLMKSDLLNNLITTYQEIGDHQITEVTYNSELQRVYINKQNYFTDIPQHIWEVKIGGYQVLDKWLKDRKNAKRKLSNDEIIHYQKIVVVLTETLRIMEDIDQIIPGFPIE</sequence>
<evidence type="ECO:0000313" key="8">
    <source>
        <dbReference type="Proteomes" id="UP001211711"/>
    </source>
</evidence>
<dbReference type="RefSeq" id="WP_096572153.1">
    <property type="nucleotide sequence ID" value="NZ_JAQMTI010000062.1"/>
</dbReference>
<reference evidence="7 8" key="1">
    <citation type="submission" date="2023-01" db="EMBL/GenBank/DDBJ databases">
        <title>Genomes from the Australian National Cyanobacteria Reference Collection.</title>
        <authorList>
            <person name="Willis A."/>
            <person name="Lee E.M.F."/>
        </authorList>
    </citation>
    <scope>NUCLEOTIDE SEQUENCE [LARGE SCALE GENOMIC DNA]</scope>
    <source>
        <strain evidence="7 8">CS-549</strain>
    </source>
</reference>
<organism evidence="7 8">
    <name type="scientific">Sphaerospermopsis kisseleviana CS-549</name>
    <dbReference type="NCBI Taxonomy" id="3021783"/>
    <lineage>
        <taxon>Bacteria</taxon>
        <taxon>Bacillati</taxon>
        <taxon>Cyanobacteriota</taxon>
        <taxon>Cyanophyceae</taxon>
        <taxon>Nostocales</taxon>
        <taxon>Aphanizomenonaceae</taxon>
        <taxon>Sphaerospermopsis</taxon>
        <taxon>Sphaerospermopsis kisseleviana</taxon>
    </lineage>
</organism>
<keyword evidence="3" id="KW-0808">Transferase</keyword>
<comment type="catalytic activity">
    <reaction evidence="4">
        <text>a 2'-deoxyadenosine in DNA + S-adenosyl-L-methionine = an N(6)-methyl-2'-deoxyadenosine in DNA + S-adenosyl-L-homocysteine + H(+)</text>
        <dbReference type="Rhea" id="RHEA:15197"/>
        <dbReference type="Rhea" id="RHEA-COMP:12418"/>
        <dbReference type="Rhea" id="RHEA-COMP:12419"/>
        <dbReference type="ChEBI" id="CHEBI:15378"/>
        <dbReference type="ChEBI" id="CHEBI:57856"/>
        <dbReference type="ChEBI" id="CHEBI:59789"/>
        <dbReference type="ChEBI" id="CHEBI:90615"/>
        <dbReference type="ChEBI" id="CHEBI:90616"/>
        <dbReference type="EC" id="2.1.1.72"/>
    </reaction>
</comment>
<dbReference type="InterPro" id="IPR003356">
    <property type="entry name" value="DNA_methylase_A-5"/>
</dbReference>
<keyword evidence="2 7" id="KW-0489">Methyltransferase</keyword>
<dbReference type="Pfam" id="PF02384">
    <property type="entry name" value="N6_Mtase"/>
    <property type="match status" value="1"/>
</dbReference>
<evidence type="ECO:0000256" key="2">
    <source>
        <dbReference type="ARBA" id="ARBA00022603"/>
    </source>
</evidence>
<evidence type="ECO:0000256" key="1">
    <source>
        <dbReference type="ARBA" id="ARBA00011900"/>
    </source>
</evidence>
<dbReference type="SUPFAM" id="SSF53335">
    <property type="entry name" value="S-adenosyl-L-methionine-dependent methyltransferases"/>
    <property type="match status" value="1"/>
</dbReference>
<feature type="domain" description="DNA methylase adenine-specific" evidence="5">
    <location>
        <begin position="305"/>
        <end position="534"/>
    </location>
</feature>
<evidence type="ECO:0000256" key="3">
    <source>
        <dbReference type="ARBA" id="ARBA00022679"/>
    </source>
</evidence>
<dbReference type="EMBL" id="JAQMTI010000062">
    <property type="protein sequence ID" value="MDB9440607.1"/>
    <property type="molecule type" value="Genomic_DNA"/>
</dbReference>
<name>A0ABT4ZMJ9_9CYAN</name>
<dbReference type="PANTHER" id="PTHR33841">
    <property type="entry name" value="DNA METHYLTRANSFERASE YEEA-RELATED"/>
    <property type="match status" value="1"/>
</dbReference>
<dbReference type="InterPro" id="IPR041635">
    <property type="entry name" value="Type_ISP_LLaBIII_C"/>
</dbReference>
<dbReference type="PRINTS" id="PR00507">
    <property type="entry name" value="N12N6MTFRASE"/>
</dbReference>
<feature type="domain" description="Type ISP restriction-modification enzyme LLaBIII C-terminal specificity" evidence="6">
    <location>
        <begin position="737"/>
        <end position="1079"/>
    </location>
</feature>
<dbReference type="Pfam" id="PF18135">
    <property type="entry name" value="Type_ISP_C"/>
    <property type="match status" value="1"/>
</dbReference>
<evidence type="ECO:0000256" key="4">
    <source>
        <dbReference type="ARBA" id="ARBA00047942"/>
    </source>
</evidence>
<evidence type="ECO:0000259" key="5">
    <source>
        <dbReference type="Pfam" id="PF02384"/>
    </source>
</evidence>
<protein>
    <recommendedName>
        <fullName evidence="1">site-specific DNA-methyltransferase (adenine-specific)</fullName>
        <ecNumber evidence="1">2.1.1.72</ecNumber>
    </recommendedName>
</protein>
<dbReference type="InterPro" id="IPR050953">
    <property type="entry name" value="N4_N6_ade-DNA_methylase"/>
</dbReference>
<dbReference type="GO" id="GO:0032259">
    <property type="term" value="P:methylation"/>
    <property type="evidence" value="ECO:0007669"/>
    <property type="project" value="UniProtKB-KW"/>
</dbReference>
<dbReference type="Gene3D" id="3.40.50.150">
    <property type="entry name" value="Vaccinia Virus protein VP39"/>
    <property type="match status" value="1"/>
</dbReference>
<evidence type="ECO:0000259" key="6">
    <source>
        <dbReference type="Pfam" id="PF18135"/>
    </source>
</evidence>
<accession>A0ABT4ZMJ9</accession>
<proteinExistence type="predicted"/>
<gene>
    <name evidence="7" type="ORF">PN497_04410</name>
</gene>
<comment type="caution">
    <text evidence="7">The sequence shown here is derived from an EMBL/GenBank/DDBJ whole genome shotgun (WGS) entry which is preliminary data.</text>
</comment>
<evidence type="ECO:0000313" key="7">
    <source>
        <dbReference type="EMBL" id="MDB9440607.1"/>
    </source>
</evidence>
<dbReference type="InterPro" id="IPR029063">
    <property type="entry name" value="SAM-dependent_MTases_sf"/>
</dbReference>
<dbReference type="GO" id="GO:0008168">
    <property type="term" value="F:methyltransferase activity"/>
    <property type="evidence" value="ECO:0007669"/>
    <property type="project" value="UniProtKB-KW"/>
</dbReference>
<dbReference type="EC" id="2.1.1.72" evidence="1"/>
<dbReference type="Proteomes" id="UP001211711">
    <property type="component" value="Unassembled WGS sequence"/>
</dbReference>
<dbReference type="PANTHER" id="PTHR33841:SF1">
    <property type="entry name" value="DNA METHYLTRANSFERASE A"/>
    <property type="match status" value="1"/>
</dbReference>
<keyword evidence="8" id="KW-1185">Reference proteome</keyword>